<dbReference type="Pfam" id="PF00538">
    <property type="entry name" value="Linker_histone"/>
    <property type="match status" value="1"/>
</dbReference>
<keyword evidence="2" id="KW-0158">Chromosome</keyword>
<reference evidence="5 6" key="1">
    <citation type="journal article" date="2017" name="PLoS Biol.">
        <title>The sea cucumber genome provides insights into morphological evolution and visceral regeneration.</title>
        <authorList>
            <person name="Zhang X."/>
            <person name="Sun L."/>
            <person name="Yuan J."/>
            <person name="Sun Y."/>
            <person name="Gao Y."/>
            <person name="Zhang L."/>
            <person name="Li S."/>
            <person name="Dai H."/>
            <person name="Hamel J.F."/>
            <person name="Liu C."/>
            <person name="Yu Y."/>
            <person name="Liu S."/>
            <person name="Lin W."/>
            <person name="Guo K."/>
            <person name="Jin S."/>
            <person name="Xu P."/>
            <person name="Storey K.B."/>
            <person name="Huan P."/>
            <person name="Zhang T."/>
            <person name="Zhou Y."/>
            <person name="Zhang J."/>
            <person name="Lin C."/>
            <person name="Li X."/>
            <person name="Xing L."/>
            <person name="Huo D."/>
            <person name="Sun M."/>
            <person name="Wang L."/>
            <person name="Mercier A."/>
            <person name="Li F."/>
            <person name="Yang H."/>
            <person name="Xiang J."/>
        </authorList>
    </citation>
    <scope>NUCLEOTIDE SEQUENCE [LARGE SCALE GENOMIC DNA]</scope>
    <source>
        <strain evidence="5">Shaxun</strain>
        <tissue evidence="5">Muscle</tissue>
    </source>
</reference>
<dbReference type="GO" id="GO:0000786">
    <property type="term" value="C:nucleosome"/>
    <property type="evidence" value="ECO:0007669"/>
    <property type="project" value="InterPro"/>
</dbReference>
<evidence type="ECO:0000313" key="5">
    <source>
        <dbReference type="EMBL" id="PIK58146.1"/>
    </source>
</evidence>
<comment type="caution">
    <text evidence="5">The sequence shown here is derived from an EMBL/GenBank/DDBJ whole genome shotgun (WGS) entry which is preliminary data.</text>
</comment>
<dbReference type="GO" id="GO:0006334">
    <property type="term" value="P:nucleosome assembly"/>
    <property type="evidence" value="ECO:0007669"/>
    <property type="project" value="InterPro"/>
</dbReference>
<gene>
    <name evidence="5" type="ORF">BSL78_04946</name>
</gene>
<dbReference type="PRINTS" id="PR00624">
    <property type="entry name" value="HISTONEH5"/>
</dbReference>
<feature type="compositionally biased region" description="Basic and acidic residues" evidence="3">
    <location>
        <begin position="84"/>
        <end position="112"/>
    </location>
</feature>
<keyword evidence="2" id="KW-0539">Nucleus</keyword>
<dbReference type="GO" id="GO:0003677">
    <property type="term" value="F:DNA binding"/>
    <property type="evidence" value="ECO:0007669"/>
    <property type="project" value="UniProtKB-KW"/>
</dbReference>
<evidence type="ECO:0000313" key="6">
    <source>
        <dbReference type="Proteomes" id="UP000230750"/>
    </source>
</evidence>
<feature type="region of interest" description="Disordered" evidence="3">
    <location>
        <begin position="71"/>
        <end position="184"/>
    </location>
</feature>
<dbReference type="GO" id="GO:0005634">
    <property type="term" value="C:nucleus"/>
    <property type="evidence" value="ECO:0007669"/>
    <property type="project" value="UniProtKB-SubCell"/>
</dbReference>
<sequence length="245" mass="26947">MSVQQKKAKPSKPAGPTTLDLIKKAIADLNDPKGSSGTAIKKQMAAKGIVKSNVIVNKALKRGVETGVLKQVKGTGASGTFRLDTAKAKQAQKEKEKKVKDQAKKKAAQEKNKAKKAAAKAKKSAAKKKPAVKKTAAKKTKKKAASSSKPKKTVKPKKAVKKPVKKTAKKSLPRRQQRRQRNRWSQQLIPVRWLQFQISTALFRATTSSRKIGSSFLLKHAFVLSFHFWVGHVVLLQCHFTTVPK</sequence>
<dbReference type="GO" id="GO:0030527">
    <property type="term" value="F:structural constituent of chromatin"/>
    <property type="evidence" value="ECO:0007669"/>
    <property type="project" value="InterPro"/>
</dbReference>
<dbReference type="SUPFAM" id="SSF46785">
    <property type="entry name" value="Winged helix' DNA-binding domain"/>
    <property type="match status" value="1"/>
</dbReference>
<comment type="similarity">
    <text evidence="2">Belongs to the histone H1/H5 family.</text>
</comment>
<proteinExistence type="inferred from homology"/>
<keyword evidence="6" id="KW-1185">Reference proteome</keyword>
<feature type="compositionally biased region" description="Basic residues" evidence="3">
    <location>
        <begin position="113"/>
        <end position="182"/>
    </location>
</feature>
<dbReference type="InterPro" id="IPR036390">
    <property type="entry name" value="WH_DNA-bd_sf"/>
</dbReference>
<evidence type="ECO:0000256" key="1">
    <source>
        <dbReference type="ARBA" id="ARBA00023125"/>
    </source>
</evidence>
<protein>
    <submittedName>
        <fullName evidence="5">Putative histone H1.0-A-like</fullName>
    </submittedName>
</protein>
<dbReference type="InterPro" id="IPR036388">
    <property type="entry name" value="WH-like_DNA-bd_sf"/>
</dbReference>
<name>A0A2G8LCY5_STIJA</name>
<evidence type="ECO:0000256" key="3">
    <source>
        <dbReference type="SAM" id="MobiDB-lite"/>
    </source>
</evidence>
<dbReference type="CDD" id="cd00073">
    <property type="entry name" value="H15"/>
    <property type="match status" value="1"/>
</dbReference>
<comment type="subcellular location">
    <subcellularLocation>
        <location evidence="2">Nucleus</location>
    </subcellularLocation>
</comment>
<dbReference type="Proteomes" id="UP000230750">
    <property type="component" value="Unassembled WGS sequence"/>
</dbReference>
<organism evidence="5 6">
    <name type="scientific">Stichopus japonicus</name>
    <name type="common">Sea cucumber</name>
    <dbReference type="NCBI Taxonomy" id="307972"/>
    <lineage>
        <taxon>Eukaryota</taxon>
        <taxon>Metazoa</taxon>
        <taxon>Echinodermata</taxon>
        <taxon>Eleutherozoa</taxon>
        <taxon>Echinozoa</taxon>
        <taxon>Holothuroidea</taxon>
        <taxon>Aspidochirotacea</taxon>
        <taxon>Aspidochirotida</taxon>
        <taxon>Stichopodidae</taxon>
        <taxon>Apostichopus</taxon>
    </lineage>
</organism>
<dbReference type="EMBL" id="MRZV01000121">
    <property type="protein sequence ID" value="PIK58146.1"/>
    <property type="molecule type" value="Genomic_DNA"/>
</dbReference>
<dbReference type="AlphaFoldDB" id="A0A2G8LCY5"/>
<dbReference type="STRING" id="307972.A0A2G8LCY5"/>
<dbReference type="InterPro" id="IPR005818">
    <property type="entry name" value="Histone_H1/H5_H15"/>
</dbReference>
<evidence type="ECO:0000256" key="2">
    <source>
        <dbReference type="RuleBase" id="RU003894"/>
    </source>
</evidence>
<dbReference type="PROSITE" id="PS51504">
    <property type="entry name" value="H15"/>
    <property type="match status" value="1"/>
</dbReference>
<dbReference type="Gene3D" id="1.10.10.10">
    <property type="entry name" value="Winged helix-like DNA-binding domain superfamily/Winged helix DNA-binding domain"/>
    <property type="match status" value="1"/>
</dbReference>
<evidence type="ECO:0000259" key="4">
    <source>
        <dbReference type="PROSITE" id="PS51504"/>
    </source>
</evidence>
<keyword evidence="1 2" id="KW-0238">DNA-binding</keyword>
<dbReference type="SMART" id="SM00526">
    <property type="entry name" value="H15"/>
    <property type="match status" value="1"/>
</dbReference>
<accession>A0A2G8LCY5</accession>
<dbReference type="InterPro" id="IPR005819">
    <property type="entry name" value="H1/H5"/>
</dbReference>
<dbReference type="OrthoDB" id="1110759at2759"/>
<feature type="domain" description="H15" evidence="4">
    <location>
        <begin position="14"/>
        <end position="85"/>
    </location>
</feature>